<keyword evidence="2" id="KW-1185">Reference proteome</keyword>
<organism evidence="1 2">
    <name type="scientific">Streptosporangium jomthongense</name>
    <dbReference type="NCBI Taxonomy" id="1193683"/>
    <lineage>
        <taxon>Bacteria</taxon>
        <taxon>Bacillati</taxon>
        <taxon>Actinomycetota</taxon>
        <taxon>Actinomycetes</taxon>
        <taxon>Streptosporangiales</taxon>
        <taxon>Streptosporangiaceae</taxon>
        <taxon>Streptosporangium</taxon>
    </lineage>
</organism>
<sequence length="222" mass="24564">MTYPSPGGPSSGSGRHHAELERLEQSLKDALAIVQSTPRENLKPQDWLETAAQVGTHLADSRDALAEVRQDILGGARTALLLYFRSHPGEALSPHQLEGVAAIRAWARRIRELREVGWEIDTIGSGAGAPYRLTAAHLDEAVASSEETIESVGGSSPAERLIEYLLHISPWPASSQKLERVARTHTWRQEIRELVDQGWLIQSHDDDPEIPLNHYRLANLEA</sequence>
<protein>
    <submittedName>
        <fullName evidence="1">Uncharacterized protein</fullName>
    </submittedName>
</protein>
<comment type="caution">
    <text evidence="1">The sequence shown here is derived from an EMBL/GenBank/DDBJ whole genome shotgun (WGS) entry which is preliminary data.</text>
</comment>
<proteinExistence type="predicted"/>
<evidence type="ECO:0000313" key="2">
    <source>
        <dbReference type="Proteomes" id="UP001595698"/>
    </source>
</evidence>
<accession>A0ABV8FD59</accession>
<reference evidence="2" key="1">
    <citation type="journal article" date="2019" name="Int. J. Syst. Evol. Microbiol.">
        <title>The Global Catalogue of Microorganisms (GCM) 10K type strain sequencing project: providing services to taxonomists for standard genome sequencing and annotation.</title>
        <authorList>
            <consortium name="The Broad Institute Genomics Platform"/>
            <consortium name="The Broad Institute Genome Sequencing Center for Infectious Disease"/>
            <person name="Wu L."/>
            <person name="Ma J."/>
        </authorList>
    </citation>
    <scope>NUCLEOTIDE SEQUENCE [LARGE SCALE GENOMIC DNA]</scope>
    <source>
        <strain evidence="2">TBRC 7912</strain>
    </source>
</reference>
<dbReference type="EMBL" id="JBHSBC010000048">
    <property type="protein sequence ID" value="MFC3985610.1"/>
    <property type="molecule type" value="Genomic_DNA"/>
</dbReference>
<dbReference type="Proteomes" id="UP001595698">
    <property type="component" value="Unassembled WGS sequence"/>
</dbReference>
<gene>
    <name evidence="1" type="ORF">ACFOYY_36165</name>
</gene>
<evidence type="ECO:0000313" key="1">
    <source>
        <dbReference type="EMBL" id="MFC3985610.1"/>
    </source>
</evidence>
<name>A0ABV8FD59_9ACTN</name>
<dbReference type="RefSeq" id="WP_386195737.1">
    <property type="nucleotide sequence ID" value="NZ_JBHSBC010000048.1"/>
</dbReference>